<dbReference type="InterPro" id="IPR036938">
    <property type="entry name" value="PAP2/HPO_sf"/>
</dbReference>
<reference evidence="4 5" key="1">
    <citation type="journal article" date="2020" name="Nat. Commun.">
        <title>Genome of Tripterygium wilfordii and identification of cytochrome P450 involved in triptolide biosynthesis.</title>
        <authorList>
            <person name="Tu L."/>
            <person name="Su P."/>
            <person name="Zhang Z."/>
            <person name="Gao L."/>
            <person name="Wang J."/>
            <person name="Hu T."/>
            <person name="Zhou J."/>
            <person name="Zhang Y."/>
            <person name="Zhao Y."/>
            <person name="Liu Y."/>
            <person name="Song Y."/>
            <person name="Tong Y."/>
            <person name="Lu Y."/>
            <person name="Yang J."/>
            <person name="Xu C."/>
            <person name="Jia M."/>
            <person name="Peters R.J."/>
            <person name="Huang L."/>
            <person name="Gao W."/>
        </authorList>
    </citation>
    <scope>NUCLEOTIDE SEQUENCE [LARGE SCALE GENOMIC DNA]</scope>
    <source>
        <strain evidence="5">cv. XIE 37</strain>
        <tissue evidence="4">Leaf</tissue>
    </source>
</reference>
<feature type="domain" description="Phosphatidic acid phosphatase type 2/haloperoxidase" evidence="3">
    <location>
        <begin position="119"/>
        <end position="228"/>
    </location>
</feature>
<dbReference type="AlphaFoldDB" id="A0A7J7CQ59"/>
<sequence length="273" mass="30010">MSATTTTASTFKFVRRRGFEIRPHKPISYLQFPSSNLAAPAGFVSMKAVRKSMTESVKTSAFGSNSGDDSVRAFEQEALVNGSSGFTAHGLQSTLNNLSKWLVAGLFAAVLLWRHDAESLWAASGSVINSVISLALKRVLNQARPVSTLRSDPGMPSSHAQSIAFTVFFIIISILEWQGVNEITLSASVLALAIGSYLCWLRVSQQFHTISQVVVGAILGSIFSIFWFWLWNAIFLKLFISSLWVRIVVVSGTVGCCLGFILHVIRDWFREEV</sequence>
<gene>
    <name evidence="4" type="ORF">HS088_TW14G00148</name>
</gene>
<dbReference type="PANTHER" id="PTHR11247">
    <property type="entry name" value="PALMITOYL-PROTEIN THIOESTERASE/DOLICHYLDIPHOSPHATASE 1"/>
    <property type="match status" value="1"/>
</dbReference>
<feature type="transmembrane region" description="Helical" evidence="2">
    <location>
        <begin position="160"/>
        <end position="177"/>
    </location>
</feature>
<evidence type="ECO:0000256" key="1">
    <source>
        <dbReference type="ARBA" id="ARBA00022801"/>
    </source>
</evidence>
<keyword evidence="2" id="KW-0472">Membrane</keyword>
<evidence type="ECO:0000256" key="2">
    <source>
        <dbReference type="SAM" id="Phobius"/>
    </source>
</evidence>
<keyword evidence="1" id="KW-0378">Hydrolase</keyword>
<dbReference type="SUPFAM" id="SSF48317">
    <property type="entry name" value="Acid phosphatase/Vanadium-dependent haloperoxidase"/>
    <property type="match status" value="1"/>
</dbReference>
<dbReference type="GO" id="GO:0047874">
    <property type="term" value="F:dolichyldiphosphatase activity"/>
    <property type="evidence" value="ECO:0007669"/>
    <property type="project" value="TreeGrafter"/>
</dbReference>
<dbReference type="GO" id="GO:0008610">
    <property type="term" value="P:lipid biosynthetic process"/>
    <property type="evidence" value="ECO:0007669"/>
    <property type="project" value="TreeGrafter"/>
</dbReference>
<evidence type="ECO:0000313" key="4">
    <source>
        <dbReference type="EMBL" id="KAF5736016.1"/>
    </source>
</evidence>
<dbReference type="SMART" id="SM00014">
    <property type="entry name" value="acidPPc"/>
    <property type="match status" value="1"/>
</dbReference>
<keyword evidence="2" id="KW-1133">Transmembrane helix</keyword>
<dbReference type="Proteomes" id="UP000593562">
    <property type="component" value="Unassembled WGS sequence"/>
</dbReference>
<dbReference type="InParanoid" id="A0A7J7CQ59"/>
<dbReference type="InterPro" id="IPR000326">
    <property type="entry name" value="PAP2/HPO"/>
</dbReference>
<dbReference type="GO" id="GO:0005789">
    <property type="term" value="C:endoplasmic reticulum membrane"/>
    <property type="evidence" value="ECO:0007669"/>
    <property type="project" value="TreeGrafter"/>
</dbReference>
<dbReference type="GO" id="GO:0006487">
    <property type="term" value="P:protein N-linked glycosylation"/>
    <property type="evidence" value="ECO:0007669"/>
    <property type="project" value="TreeGrafter"/>
</dbReference>
<accession>A0A7J7CQ59</accession>
<evidence type="ECO:0000259" key="3">
    <source>
        <dbReference type="SMART" id="SM00014"/>
    </source>
</evidence>
<dbReference type="FunCoup" id="A0A7J7CQ59">
    <property type="interactions" value="570"/>
</dbReference>
<keyword evidence="5" id="KW-1185">Reference proteome</keyword>
<name>A0A7J7CQ59_TRIWF</name>
<dbReference type="Gene3D" id="1.20.144.10">
    <property type="entry name" value="Phosphatidic acid phosphatase type 2/haloperoxidase"/>
    <property type="match status" value="1"/>
</dbReference>
<dbReference type="PANTHER" id="PTHR11247:SF40">
    <property type="entry name" value="LIPID PHOSPHATE PHOSPHATASE EPSILON 1, CHLOROPLASTIC"/>
    <property type="match status" value="1"/>
</dbReference>
<dbReference type="OrthoDB" id="302705at2759"/>
<feature type="transmembrane region" description="Helical" evidence="2">
    <location>
        <begin position="183"/>
        <end position="201"/>
    </location>
</feature>
<dbReference type="EMBL" id="JAAARO010000014">
    <property type="protein sequence ID" value="KAF5736016.1"/>
    <property type="molecule type" value="Genomic_DNA"/>
</dbReference>
<keyword evidence="2" id="KW-0812">Transmembrane</keyword>
<protein>
    <submittedName>
        <fullName evidence="4">Lipid phosphate phosphatase epsilon 1 chloroplastic</fullName>
    </submittedName>
</protein>
<feature type="transmembrane region" description="Helical" evidence="2">
    <location>
        <begin position="243"/>
        <end position="265"/>
    </location>
</feature>
<feature type="transmembrane region" description="Helical" evidence="2">
    <location>
        <begin position="213"/>
        <end position="231"/>
    </location>
</feature>
<comment type="caution">
    <text evidence="4">The sequence shown here is derived from an EMBL/GenBank/DDBJ whole genome shotgun (WGS) entry which is preliminary data.</text>
</comment>
<dbReference type="Pfam" id="PF01569">
    <property type="entry name" value="PAP2"/>
    <property type="match status" value="1"/>
</dbReference>
<evidence type="ECO:0000313" key="5">
    <source>
        <dbReference type="Proteomes" id="UP000593562"/>
    </source>
</evidence>
<proteinExistence type="predicted"/>
<organism evidence="4 5">
    <name type="scientific">Tripterygium wilfordii</name>
    <name type="common">Thunder God vine</name>
    <dbReference type="NCBI Taxonomy" id="458696"/>
    <lineage>
        <taxon>Eukaryota</taxon>
        <taxon>Viridiplantae</taxon>
        <taxon>Streptophyta</taxon>
        <taxon>Embryophyta</taxon>
        <taxon>Tracheophyta</taxon>
        <taxon>Spermatophyta</taxon>
        <taxon>Magnoliopsida</taxon>
        <taxon>eudicotyledons</taxon>
        <taxon>Gunneridae</taxon>
        <taxon>Pentapetalae</taxon>
        <taxon>rosids</taxon>
        <taxon>fabids</taxon>
        <taxon>Celastrales</taxon>
        <taxon>Celastraceae</taxon>
        <taxon>Tripterygium</taxon>
    </lineage>
</organism>